<protein>
    <submittedName>
        <fullName evidence="3">S-layer family protein</fullName>
    </submittedName>
</protein>
<keyword evidence="1" id="KW-0732">Signal</keyword>
<feature type="signal peptide" evidence="1">
    <location>
        <begin position="1"/>
        <end position="28"/>
    </location>
</feature>
<accession>A0A3D9I2X7</accession>
<evidence type="ECO:0000313" key="4">
    <source>
        <dbReference type="Proteomes" id="UP000256869"/>
    </source>
</evidence>
<dbReference type="AlphaFoldDB" id="A0A3D9I2X7"/>
<sequence length="564" mass="60367">MKKPFKMIAMSTAAALMFGFAGQQITSAASVKDYNKVQSKDQIAALLQGNLISGNGSLQQLAPLLNALGLNLNSFLNPSSYTQNFSWYANAFLLAGFNNPHHKMTREQFTYRLVREMEARGKLPMVKPVVVEFKDLGNVSPEYAASIQRALSYGIVKLDANGKFNPKAIITRADAAAEIRNAQSYLKSHSSPINQGSTLTAEQAVQLIKQVVGPQAALQIKIDPNAVVTRESFIYLLVHTLQQSGQLPLIHVVPVEVKDEYGMDVSKSGAVQTALALGFVGLDQAGNFNPKAQMTLAQATEIAAKATAYLNAHSSPIDHGATLTAEQAVQLIKQVVGPQAALQIKIDPNAVVTRESFTSLLVHTLQQSGQLPMIHVVPVEVKDEYGMDVSNSGAVQTALALGFVGLDQSGNYNPKAQLTLAEASDIAAKATAYLKAHPAPAVDNATITAEQAVQLIKTAAGSDLQIKIDPNAVVTRESFTYLLVHTLQSSGQLPKFNLIPTEITDDYNVDILNEGAIQTALALKIAQLDSEGKFNPKGGLTLADATAMVNRAIEVVKVYSNPQA</sequence>
<evidence type="ECO:0000256" key="1">
    <source>
        <dbReference type="SAM" id="SignalP"/>
    </source>
</evidence>
<dbReference type="PROSITE" id="PS51272">
    <property type="entry name" value="SLH"/>
    <property type="match status" value="2"/>
</dbReference>
<feature type="chain" id="PRO_5038772955" evidence="1">
    <location>
        <begin position="29"/>
        <end position="564"/>
    </location>
</feature>
<reference evidence="3 4" key="1">
    <citation type="submission" date="2018-07" db="EMBL/GenBank/DDBJ databases">
        <title>Genomic Encyclopedia of Type Strains, Phase III (KMG-III): the genomes of soil and plant-associated and newly described type strains.</title>
        <authorList>
            <person name="Whitman W."/>
        </authorList>
    </citation>
    <scope>NUCLEOTIDE SEQUENCE [LARGE SCALE GENOMIC DNA]</scope>
    <source>
        <strain evidence="3 4">CECT 8236</strain>
    </source>
</reference>
<dbReference type="InterPro" id="IPR001119">
    <property type="entry name" value="SLH_dom"/>
</dbReference>
<feature type="domain" description="SLH" evidence="2">
    <location>
        <begin position="130"/>
        <end position="193"/>
    </location>
</feature>
<dbReference type="Proteomes" id="UP000256869">
    <property type="component" value="Unassembled WGS sequence"/>
</dbReference>
<dbReference type="Pfam" id="PF00395">
    <property type="entry name" value="SLH"/>
    <property type="match status" value="4"/>
</dbReference>
<comment type="caution">
    <text evidence="3">The sequence shown here is derived from an EMBL/GenBank/DDBJ whole genome shotgun (WGS) entry which is preliminary data.</text>
</comment>
<keyword evidence="4" id="KW-1185">Reference proteome</keyword>
<evidence type="ECO:0000313" key="3">
    <source>
        <dbReference type="EMBL" id="RED56000.1"/>
    </source>
</evidence>
<proteinExistence type="predicted"/>
<dbReference type="RefSeq" id="WP_115994598.1">
    <property type="nucleotide sequence ID" value="NZ_QRDY01000015.1"/>
</dbReference>
<dbReference type="OrthoDB" id="1738667at2"/>
<dbReference type="EMBL" id="QRDY01000015">
    <property type="protein sequence ID" value="RED56000.1"/>
    <property type="molecule type" value="Genomic_DNA"/>
</dbReference>
<organism evidence="3 4">
    <name type="scientific">Cohnella lupini</name>
    <dbReference type="NCBI Taxonomy" id="1294267"/>
    <lineage>
        <taxon>Bacteria</taxon>
        <taxon>Bacillati</taxon>
        <taxon>Bacillota</taxon>
        <taxon>Bacilli</taxon>
        <taxon>Bacillales</taxon>
        <taxon>Paenibacillaceae</taxon>
        <taxon>Cohnella</taxon>
    </lineage>
</organism>
<name>A0A3D9I2X7_9BACL</name>
<evidence type="ECO:0000259" key="2">
    <source>
        <dbReference type="PROSITE" id="PS51272"/>
    </source>
</evidence>
<gene>
    <name evidence="3" type="ORF">DFP95_11563</name>
</gene>
<feature type="domain" description="SLH" evidence="2">
    <location>
        <begin position="500"/>
        <end position="563"/>
    </location>
</feature>